<dbReference type="NCBIfam" id="TIGR00728">
    <property type="entry name" value="OPT_sfam"/>
    <property type="match status" value="1"/>
</dbReference>
<evidence type="ECO:0000256" key="7">
    <source>
        <dbReference type="ARBA" id="ARBA00022989"/>
    </source>
</evidence>
<evidence type="ECO:0000256" key="9">
    <source>
        <dbReference type="SAM" id="Phobius"/>
    </source>
</evidence>
<evidence type="ECO:0000256" key="1">
    <source>
        <dbReference type="ARBA" id="ARBA00004141"/>
    </source>
</evidence>
<name>A0AAV5EVH6_ELECO</name>
<sequence length="733" mass="82462">MEIEQLCRGRAVDAEDDVSPVEQVRLTVPTTDDPSLPVWTFRMWTIGVVSCALLSFFNQFFAYRTEPIVISQITVQVAAMPVGHFMSRVLPDRKFTVFGRKWSMNPGPFNIKEHVLICVFANAGAAFGNGGAYAIGIVTIIKAFYKRNISFFTSLLLIITTQVLGYGWAGLMRKYVIEPAHMWWPQSLVQVSLLRALHEKEKRRMTRGKFFLIALICSFTWYTVPGYLFTTITAVSWVCWAFPKSITMQQIGSGMNGLGMGAFTLDWSVVVSFLSSPLVSPFFAIANVWVGFVLLIYIVLPLAYWKFNLYNADTFPLFSTDLFTGAGQMYNISAIVNDRFQIDKAAYEQQGKIHLSLFFAISYGLGFATIAATLSHVALFYGKEMYQRFRESYKGKADVHTRMMRRYDDIPSWWFYILLAVTMAVALMLCTVFKDEVQLPWWGLLFACAMAFIFTLPISVITATTNTTPGLNIITEYCLGLIMPGKPIANVCFKVYGYMSMNQSVSFLNDFKLGHYMKVPPRSMFLVQLIGTVVASTMNTVVAWWLLTTVPHICEKENLPEGSPWTCPGDHVFFDASVIWGLVGPRRIFGPLGYYNALNWFFLGGLIGPVFVWLLARAFPAHARWISLINLPVLLGATGNMPPASTLNFTAWCFVGMVFNFIVFRYWKGWWQRYNYVLSAAMDAGVAIMGVVIYFALGMGGHNLNWWGTSGEHCDLATCPTARGIQVEGCPVL</sequence>
<evidence type="ECO:0000256" key="2">
    <source>
        <dbReference type="ARBA" id="ARBA00005484"/>
    </source>
</evidence>
<evidence type="ECO:0000256" key="3">
    <source>
        <dbReference type="ARBA" id="ARBA00022448"/>
    </source>
</evidence>
<dbReference type="EMBL" id="BQKI01000079">
    <property type="protein sequence ID" value="GJN26556.1"/>
    <property type="molecule type" value="Genomic_DNA"/>
</dbReference>
<evidence type="ECO:0008006" key="12">
    <source>
        <dbReference type="Google" id="ProtNLM"/>
    </source>
</evidence>
<feature type="transmembrane region" description="Helical" evidence="9">
    <location>
        <begin position="149"/>
        <end position="169"/>
    </location>
</feature>
<keyword evidence="6" id="KW-0653">Protein transport</keyword>
<feature type="transmembrane region" description="Helical" evidence="9">
    <location>
        <begin position="674"/>
        <end position="697"/>
    </location>
</feature>
<dbReference type="GO" id="GO:0015031">
    <property type="term" value="P:protein transport"/>
    <property type="evidence" value="ECO:0007669"/>
    <property type="project" value="UniProtKB-KW"/>
</dbReference>
<feature type="transmembrane region" description="Helical" evidence="9">
    <location>
        <begin position="282"/>
        <end position="305"/>
    </location>
</feature>
<keyword evidence="8 9" id="KW-0472">Membrane</keyword>
<keyword evidence="3" id="KW-0813">Transport</keyword>
<protein>
    <recommendedName>
        <fullName evidence="12">Oligopeptide transporter 4</fullName>
    </recommendedName>
</protein>
<evidence type="ECO:0000313" key="10">
    <source>
        <dbReference type="EMBL" id="GJN26556.1"/>
    </source>
</evidence>
<reference evidence="10" key="2">
    <citation type="submission" date="2021-12" db="EMBL/GenBank/DDBJ databases">
        <title>Resequencing data analysis of finger millet.</title>
        <authorList>
            <person name="Hatakeyama M."/>
            <person name="Aluri S."/>
            <person name="Balachadran M.T."/>
            <person name="Sivarajan S.R."/>
            <person name="Poveda L."/>
            <person name="Shimizu-Inatsugi R."/>
            <person name="Schlapbach R."/>
            <person name="Sreeman S.M."/>
            <person name="Shimizu K.K."/>
        </authorList>
    </citation>
    <scope>NUCLEOTIDE SEQUENCE</scope>
</reference>
<dbReference type="Pfam" id="PF03169">
    <property type="entry name" value="OPT"/>
    <property type="match status" value="1"/>
</dbReference>
<feature type="transmembrane region" description="Helical" evidence="9">
    <location>
        <begin position="210"/>
        <end position="243"/>
    </location>
</feature>
<dbReference type="Proteomes" id="UP001054889">
    <property type="component" value="Unassembled WGS sequence"/>
</dbReference>
<organism evidence="10 11">
    <name type="scientific">Eleusine coracana subsp. coracana</name>
    <dbReference type="NCBI Taxonomy" id="191504"/>
    <lineage>
        <taxon>Eukaryota</taxon>
        <taxon>Viridiplantae</taxon>
        <taxon>Streptophyta</taxon>
        <taxon>Embryophyta</taxon>
        <taxon>Tracheophyta</taxon>
        <taxon>Spermatophyta</taxon>
        <taxon>Magnoliopsida</taxon>
        <taxon>Liliopsida</taxon>
        <taxon>Poales</taxon>
        <taxon>Poaceae</taxon>
        <taxon>PACMAD clade</taxon>
        <taxon>Chloridoideae</taxon>
        <taxon>Cynodonteae</taxon>
        <taxon>Eleusininae</taxon>
        <taxon>Eleusine</taxon>
    </lineage>
</organism>
<comment type="similarity">
    <text evidence="2">Belongs to the oligopeptide OPT transporter (TC 2.A.67.1) family.</text>
</comment>
<gene>
    <name evidence="10" type="primary">gb14495</name>
    <name evidence="10" type="ORF">PR202_gb14495</name>
</gene>
<feature type="transmembrane region" description="Helical" evidence="9">
    <location>
        <begin position="525"/>
        <end position="547"/>
    </location>
</feature>
<feature type="transmembrane region" description="Helical" evidence="9">
    <location>
        <begin position="649"/>
        <end position="667"/>
    </location>
</feature>
<dbReference type="GO" id="GO:0016020">
    <property type="term" value="C:membrane"/>
    <property type="evidence" value="ECO:0007669"/>
    <property type="project" value="UniProtKB-SubCell"/>
</dbReference>
<dbReference type="NCBIfam" id="TIGR00727">
    <property type="entry name" value="ISP4_OPT"/>
    <property type="match status" value="1"/>
</dbReference>
<evidence type="ECO:0000256" key="5">
    <source>
        <dbReference type="ARBA" id="ARBA00022856"/>
    </source>
</evidence>
<reference evidence="10" key="1">
    <citation type="journal article" date="2018" name="DNA Res.">
        <title>Multiple hybrid de novo genome assembly of finger millet, an orphan allotetraploid crop.</title>
        <authorList>
            <person name="Hatakeyama M."/>
            <person name="Aluri S."/>
            <person name="Balachadran M.T."/>
            <person name="Sivarajan S.R."/>
            <person name="Patrignani A."/>
            <person name="Gruter S."/>
            <person name="Poveda L."/>
            <person name="Shimizu-Inatsugi R."/>
            <person name="Baeten J."/>
            <person name="Francoijs K.J."/>
            <person name="Nataraja K.N."/>
            <person name="Reddy Y.A.N."/>
            <person name="Phadnis S."/>
            <person name="Ravikumar R.L."/>
            <person name="Schlapbach R."/>
            <person name="Sreeman S.M."/>
            <person name="Shimizu K.K."/>
        </authorList>
    </citation>
    <scope>NUCLEOTIDE SEQUENCE</scope>
</reference>
<feature type="transmembrane region" description="Helical" evidence="9">
    <location>
        <begin position="413"/>
        <end position="434"/>
    </location>
</feature>
<keyword evidence="4 9" id="KW-0812">Transmembrane</keyword>
<feature type="transmembrane region" description="Helical" evidence="9">
    <location>
        <begin position="597"/>
        <end position="616"/>
    </location>
</feature>
<evidence type="ECO:0000313" key="11">
    <source>
        <dbReference type="Proteomes" id="UP001054889"/>
    </source>
</evidence>
<keyword evidence="11" id="KW-1185">Reference proteome</keyword>
<dbReference type="AlphaFoldDB" id="A0AAV5EVH6"/>
<dbReference type="InterPro" id="IPR004813">
    <property type="entry name" value="OPT"/>
</dbReference>
<dbReference type="PANTHER" id="PTHR22601">
    <property type="entry name" value="ISP4 LIKE PROTEIN"/>
    <property type="match status" value="1"/>
</dbReference>
<dbReference type="GO" id="GO:0035673">
    <property type="term" value="F:oligopeptide transmembrane transporter activity"/>
    <property type="evidence" value="ECO:0007669"/>
    <property type="project" value="InterPro"/>
</dbReference>
<evidence type="ECO:0000256" key="4">
    <source>
        <dbReference type="ARBA" id="ARBA00022692"/>
    </source>
</evidence>
<keyword evidence="5" id="KW-0571">Peptide transport</keyword>
<feature type="transmembrane region" description="Helical" evidence="9">
    <location>
        <begin position="114"/>
        <end position="137"/>
    </location>
</feature>
<evidence type="ECO:0000256" key="6">
    <source>
        <dbReference type="ARBA" id="ARBA00022927"/>
    </source>
</evidence>
<evidence type="ECO:0000256" key="8">
    <source>
        <dbReference type="ARBA" id="ARBA00023136"/>
    </source>
</evidence>
<feature type="transmembrane region" description="Helical" evidence="9">
    <location>
        <begin position="255"/>
        <end position="275"/>
    </location>
</feature>
<proteinExistence type="inferred from homology"/>
<keyword evidence="7 9" id="KW-1133">Transmembrane helix</keyword>
<comment type="caution">
    <text evidence="10">The sequence shown here is derived from an EMBL/GenBank/DDBJ whole genome shotgun (WGS) entry which is preliminary data.</text>
</comment>
<accession>A0AAV5EVH6</accession>
<dbReference type="InterPro" id="IPR004648">
    <property type="entry name" value="Oligpept_transpt"/>
</dbReference>
<feature type="transmembrane region" description="Helical" evidence="9">
    <location>
        <begin position="357"/>
        <end position="381"/>
    </location>
</feature>
<feature type="transmembrane region" description="Helical" evidence="9">
    <location>
        <begin position="41"/>
        <end position="61"/>
    </location>
</feature>
<feature type="transmembrane region" description="Helical" evidence="9">
    <location>
        <begin position="440"/>
        <end position="461"/>
    </location>
</feature>
<comment type="subcellular location">
    <subcellularLocation>
        <location evidence="1">Membrane</location>
        <topology evidence="1">Multi-pass membrane protein</topology>
    </subcellularLocation>
</comment>